<gene>
    <name evidence="11" type="ORF">HDK90DRAFT_557527</name>
</gene>
<keyword evidence="12" id="KW-1185">Reference proteome</keyword>
<keyword evidence="5" id="KW-0653">Protein transport</keyword>
<organism evidence="11 12">
    <name type="scientific">Phyllosticta capitalensis</name>
    <dbReference type="NCBI Taxonomy" id="121624"/>
    <lineage>
        <taxon>Eukaryota</taxon>
        <taxon>Fungi</taxon>
        <taxon>Dikarya</taxon>
        <taxon>Ascomycota</taxon>
        <taxon>Pezizomycotina</taxon>
        <taxon>Dothideomycetes</taxon>
        <taxon>Dothideomycetes incertae sedis</taxon>
        <taxon>Botryosphaeriales</taxon>
        <taxon>Phyllostictaceae</taxon>
        <taxon>Phyllosticta</taxon>
    </lineage>
</organism>
<evidence type="ECO:0000256" key="2">
    <source>
        <dbReference type="ARBA" id="ARBA00007603"/>
    </source>
</evidence>
<accession>A0ABR1YG78</accession>
<evidence type="ECO:0000256" key="1">
    <source>
        <dbReference type="ARBA" id="ARBA00004395"/>
    </source>
</evidence>
<keyword evidence="6" id="KW-0333">Golgi apparatus</keyword>
<evidence type="ECO:0000256" key="3">
    <source>
        <dbReference type="ARBA" id="ARBA00020977"/>
    </source>
</evidence>
<dbReference type="EMBL" id="JBBWRZ010000009">
    <property type="protein sequence ID" value="KAK8229036.1"/>
    <property type="molecule type" value="Genomic_DNA"/>
</dbReference>
<dbReference type="Pfam" id="PF06148">
    <property type="entry name" value="COG2_N"/>
    <property type="match status" value="1"/>
</dbReference>
<evidence type="ECO:0000313" key="12">
    <source>
        <dbReference type="Proteomes" id="UP001492380"/>
    </source>
</evidence>
<evidence type="ECO:0000256" key="8">
    <source>
        <dbReference type="ARBA" id="ARBA00031344"/>
    </source>
</evidence>
<feature type="domain" description="Conserved oligomeric Golgi complex subunit 2 N-terminal" evidence="10">
    <location>
        <begin position="57"/>
        <end position="122"/>
    </location>
</feature>
<feature type="compositionally biased region" description="Acidic residues" evidence="9">
    <location>
        <begin position="226"/>
        <end position="235"/>
    </location>
</feature>
<proteinExistence type="inferred from homology"/>
<evidence type="ECO:0000313" key="11">
    <source>
        <dbReference type="EMBL" id="KAK8229036.1"/>
    </source>
</evidence>
<comment type="caution">
    <text evidence="11">The sequence shown here is derived from an EMBL/GenBank/DDBJ whole genome shotgun (WGS) entry which is preliminary data.</text>
</comment>
<protein>
    <recommendedName>
        <fullName evidence="3">Conserved oligomeric Golgi complex subunit 2</fullName>
    </recommendedName>
    <alternativeName>
        <fullName evidence="8">Component of oligomeric Golgi complex 2</fullName>
    </alternativeName>
</protein>
<evidence type="ECO:0000256" key="7">
    <source>
        <dbReference type="ARBA" id="ARBA00023136"/>
    </source>
</evidence>
<feature type="region of interest" description="Disordered" evidence="9">
    <location>
        <begin position="199"/>
        <end position="246"/>
    </location>
</feature>
<feature type="region of interest" description="Disordered" evidence="9">
    <location>
        <begin position="1"/>
        <end position="49"/>
    </location>
</feature>
<dbReference type="Proteomes" id="UP001492380">
    <property type="component" value="Unassembled WGS sequence"/>
</dbReference>
<feature type="compositionally biased region" description="Low complexity" evidence="9">
    <location>
        <begin position="16"/>
        <end position="30"/>
    </location>
</feature>
<name>A0ABR1YG78_9PEZI</name>
<dbReference type="PANTHER" id="PTHR12961">
    <property type="entry name" value="CONSERVED OLIGOMERIC GOLGI COMPLEX COMPONENT 2"/>
    <property type="match status" value="1"/>
</dbReference>
<dbReference type="InterPro" id="IPR024602">
    <property type="entry name" value="COG_su2_N"/>
</dbReference>
<reference evidence="11 12" key="1">
    <citation type="submission" date="2024-04" db="EMBL/GenBank/DDBJ databases">
        <title>Phyllosticta paracitricarpa is synonymous to the EU quarantine fungus P. citricarpa based on phylogenomic analyses.</title>
        <authorList>
            <consortium name="Lawrence Berkeley National Laboratory"/>
            <person name="Van Ingen-Buijs V.A."/>
            <person name="Van Westerhoven A.C."/>
            <person name="Haridas S."/>
            <person name="Skiadas P."/>
            <person name="Martin F."/>
            <person name="Groenewald J.Z."/>
            <person name="Crous P.W."/>
            <person name="Seidl M.F."/>
        </authorList>
    </citation>
    <scope>NUCLEOTIDE SEQUENCE [LARGE SCALE GENOMIC DNA]</scope>
    <source>
        <strain evidence="11 12">CBS 123374</strain>
    </source>
</reference>
<comment type="similarity">
    <text evidence="2">Belongs to the COG2 family.</text>
</comment>
<evidence type="ECO:0000259" key="10">
    <source>
        <dbReference type="Pfam" id="PF06148"/>
    </source>
</evidence>
<keyword evidence="4" id="KW-0813">Transport</keyword>
<sequence>MSQIQASPRPSPPSPLTRATTPSASNSSINADDDDDNIDDLPYPLPLPRSPFTVTPSQFSAPAYLSTLSHRHQTLSDLRSDLRARSQLIARELLDLVNGNYTDFLSLGQALQGGEERVEEVRVGVLGLRGALGDVRSAVLDREGEVQELVRERERVGRAVRTARGLLEVERGLGECEDALGVAQGGAAAAAASGAWAKHNSKSADGDENIANADASTVGSSSTSDSESDSDDSSSPDEQAMLPSATSLPRLRRLVRQYLSIRQQMAHIGPDHPFLVAQEPRLVKIRNTLLLDLGAALKHARAAGEPGKGRVLRILSVYEEMDEGGEAVGVLKGERG</sequence>
<evidence type="ECO:0000256" key="9">
    <source>
        <dbReference type="SAM" id="MobiDB-lite"/>
    </source>
</evidence>
<dbReference type="InterPro" id="IPR009316">
    <property type="entry name" value="COG2"/>
</dbReference>
<evidence type="ECO:0000256" key="5">
    <source>
        <dbReference type="ARBA" id="ARBA00022927"/>
    </source>
</evidence>
<dbReference type="PANTHER" id="PTHR12961:SF0">
    <property type="entry name" value="CONSERVED OLIGOMERIC GOLGI COMPLEX SUBUNIT 2"/>
    <property type="match status" value="1"/>
</dbReference>
<keyword evidence="7" id="KW-0472">Membrane</keyword>
<comment type="subcellular location">
    <subcellularLocation>
        <location evidence="1">Golgi apparatus membrane</location>
        <topology evidence="1">Peripheral membrane protein</topology>
    </subcellularLocation>
</comment>
<evidence type="ECO:0000256" key="6">
    <source>
        <dbReference type="ARBA" id="ARBA00023034"/>
    </source>
</evidence>
<evidence type="ECO:0000256" key="4">
    <source>
        <dbReference type="ARBA" id="ARBA00022448"/>
    </source>
</evidence>